<keyword evidence="1" id="KW-0436">Ligase</keyword>
<comment type="caution">
    <text evidence="1">The sequence shown here is derived from an EMBL/GenBank/DDBJ whole genome shotgun (WGS) entry which is preliminary data.</text>
</comment>
<accession>A0A7Z0SCF9</accession>
<organism evidence="1 2">
    <name type="scientific">Candidatus Methanofishera endochildressiae</name>
    <dbReference type="NCBI Taxonomy" id="2738884"/>
    <lineage>
        <taxon>Bacteria</taxon>
        <taxon>Pseudomonadati</taxon>
        <taxon>Pseudomonadota</taxon>
        <taxon>Gammaproteobacteria</taxon>
        <taxon>Candidatus Methanofishera</taxon>
    </lineage>
</organism>
<dbReference type="Proteomes" id="UP000537890">
    <property type="component" value="Unassembled WGS sequence"/>
</dbReference>
<dbReference type="EMBL" id="JACCHS010000011">
    <property type="protein sequence ID" value="NYT46538.1"/>
    <property type="molecule type" value="Genomic_DNA"/>
</dbReference>
<dbReference type="GO" id="GO:0016874">
    <property type="term" value="F:ligase activity"/>
    <property type="evidence" value="ECO:0007669"/>
    <property type="project" value="UniProtKB-KW"/>
</dbReference>
<sequence>MGTRKIWVLLWGKRKVKSRIDLTYKNTDSYFSTDNLQAAQTSTGTRLELWKAAQMMIIEQPIFGIGSGQFRHRLKEK</sequence>
<protein>
    <submittedName>
        <fullName evidence="1">O-antigen ligase family protein</fullName>
    </submittedName>
</protein>
<name>A0A7Z0SCF9_9GAMM</name>
<evidence type="ECO:0000313" key="2">
    <source>
        <dbReference type="Proteomes" id="UP000537890"/>
    </source>
</evidence>
<reference evidence="1 2" key="1">
    <citation type="submission" date="2020-05" db="EMBL/GenBank/DDBJ databases">
        <title>Horizontal transmission and recombination maintain forever young bacterial symbiont genomes.</title>
        <authorList>
            <person name="Russell S.L."/>
            <person name="Pepper-Tunick E."/>
            <person name="Svedberg J."/>
            <person name="Byrne A."/>
            <person name="Ruelas Castillo J."/>
            <person name="Vollmers C."/>
            <person name="Beinart R.A."/>
            <person name="Corbett-Detig R."/>
        </authorList>
    </citation>
    <scope>NUCLEOTIDE SEQUENCE [LARGE SCALE GENOMIC DNA]</scope>
    <source>
        <strain evidence="1">4727-3</strain>
    </source>
</reference>
<proteinExistence type="predicted"/>
<evidence type="ECO:0000313" key="1">
    <source>
        <dbReference type="EMBL" id="NYT46538.1"/>
    </source>
</evidence>
<gene>
    <name evidence="1" type="ORF">H0A75_01375</name>
</gene>
<dbReference type="AlphaFoldDB" id="A0A7Z0SCF9"/>